<feature type="region of interest" description="Disordered" evidence="1">
    <location>
        <begin position="127"/>
        <end position="148"/>
    </location>
</feature>
<feature type="compositionally biased region" description="Polar residues" evidence="1">
    <location>
        <begin position="618"/>
        <end position="629"/>
    </location>
</feature>
<evidence type="ECO:0000256" key="1">
    <source>
        <dbReference type="SAM" id="MobiDB-lite"/>
    </source>
</evidence>
<gene>
    <name evidence="2" type="ORF">FRX48_08064</name>
</gene>
<evidence type="ECO:0000313" key="2">
    <source>
        <dbReference type="EMBL" id="KAA6408322.1"/>
    </source>
</evidence>
<organism evidence="2 3">
    <name type="scientific">Lasallia pustulata</name>
    <dbReference type="NCBI Taxonomy" id="136370"/>
    <lineage>
        <taxon>Eukaryota</taxon>
        <taxon>Fungi</taxon>
        <taxon>Dikarya</taxon>
        <taxon>Ascomycota</taxon>
        <taxon>Pezizomycotina</taxon>
        <taxon>Lecanoromycetes</taxon>
        <taxon>OSLEUM clade</taxon>
        <taxon>Umbilicariomycetidae</taxon>
        <taxon>Umbilicariales</taxon>
        <taxon>Umbilicariaceae</taxon>
        <taxon>Lasallia</taxon>
    </lineage>
</organism>
<feature type="region of interest" description="Disordered" evidence="1">
    <location>
        <begin position="1"/>
        <end position="86"/>
    </location>
</feature>
<feature type="compositionally biased region" description="Pro residues" evidence="1">
    <location>
        <begin position="490"/>
        <end position="499"/>
    </location>
</feature>
<dbReference type="EMBL" id="VXIT01000014">
    <property type="protein sequence ID" value="KAA6408322.1"/>
    <property type="molecule type" value="Genomic_DNA"/>
</dbReference>
<protein>
    <submittedName>
        <fullName evidence="2">Uncharacterized protein</fullName>
    </submittedName>
</protein>
<comment type="caution">
    <text evidence="2">The sequence shown here is derived from an EMBL/GenBank/DDBJ whole genome shotgun (WGS) entry which is preliminary data.</text>
</comment>
<feature type="region of interest" description="Disordered" evidence="1">
    <location>
        <begin position="387"/>
        <end position="522"/>
    </location>
</feature>
<feature type="region of interest" description="Disordered" evidence="1">
    <location>
        <begin position="713"/>
        <end position="752"/>
    </location>
</feature>
<accession>A0A5M8PI73</accession>
<proteinExistence type="predicted"/>
<name>A0A5M8PI73_9LECA</name>
<feature type="region of interest" description="Disordered" evidence="1">
    <location>
        <begin position="599"/>
        <end position="629"/>
    </location>
</feature>
<feature type="compositionally biased region" description="Pro residues" evidence="1">
    <location>
        <begin position="74"/>
        <end position="83"/>
    </location>
</feature>
<dbReference type="OrthoDB" id="4219928at2759"/>
<feature type="compositionally biased region" description="Polar residues" evidence="1">
    <location>
        <begin position="15"/>
        <end position="57"/>
    </location>
</feature>
<evidence type="ECO:0000313" key="3">
    <source>
        <dbReference type="Proteomes" id="UP000324767"/>
    </source>
</evidence>
<dbReference type="Proteomes" id="UP000324767">
    <property type="component" value="Unassembled WGS sequence"/>
</dbReference>
<reference evidence="2 3" key="1">
    <citation type="submission" date="2019-09" db="EMBL/GenBank/DDBJ databases">
        <title>The hologenome of the rock-dwelling lichen Lasallia pustulata.</title>
        <authorList>
            <person name="Greshake Tzovaras B."/>
            <person name="Segers F."/>
            <person name="Bicker A."/>
            <person name="Dal Grande F."/>
            <person name="Otte J."/>
            <person name="Hankeln T."/>
            <person name="Schmitt I."/>
            <person name="Ebersberger I."/>
        </authorList>
    </citation>
    <scope>NUCLEOTIDE SEQUENCE [LARGE SCALE GENOMIC DNA]</scope>
    <source>
        <strain evidence="2">A1-1</strain>
    </source>
</reference>
<dbReference type="AlphaFoldDB" id="A0A5M8PI73"/>
<sequence length="799" mass="87367">MYEHWTPLATPHRLANNSNLSQQKPVTTSNVWTSYREQRVSTTHPRPQLAGPSSLTTNERDEHGLFNCSVSRPQTPPSRPPSPFRSAKRMKEPLLSLLSASHLSSGSAPDAPILSKVITTTADNCFEQSRQRPKTTEVDGVDSQPSRAVSLLPPMKLDHLGKSSADISHKIGCSGQSAPNSNHNQWCHALNCPCSTPGSPCEELCIVSDYEDHTPKIEIIEPLGSVCDHSSSCCSEENYDIPCPPPLSKGSRPITPQPRFCNSELPPREPPSFHSLVDLPRPQAGPGWLAQGKNCETWVEETLKASRELNFFSRSRKGKLQRIVGVADVPMPWINLEKDIAEKNSLHYATIVAPTKPRVVTISRHNSSTGNSPTTSSHCHALSIDSTFDFDIGPPTSGPSSSHMEQDGPQDGAIRLGRDNRSFTAAHMQKSVSRQDSSVTSIHSSSSLTSEVEPATPSGLHTPPQTPHRGRPLNNSDKASAADTQDAHPTTPPQSPPTSSPKKPLSRKPFPKRMPSSTHRRPARLVTSATYLSHFVSDLVDLSWILSELENSITAFPCAMLQLDSPVVQHFRSCQGSPTLYKTETAQVLRLSSLISPPPSRYSPLQPYTMPPKHHSRTQTNDSPSFRNQNPLRAVFPGAPAHLLNALHATTIALNHVCEIITSISSSSSTSTLTKTCRSSAVCRVSRSPRRLRGPLELDEIAPKARRVLGITRRSRTSLRPARPSSESQSGELGKESKSIPVENGLKERGEKVREELREMSRWLMDEIGQSTDSGGPDGRADTLVLALGEVVRLGHTRR</sequence>
<feature type="compositionally biased region" description="Low complexity" evidence="1">
    <location>
        <begin position="437"/>
        <end position="450"/>
    </location>
</feature>